<gene>
    <name evidence="1" type="ORF">S03H2_56814</name>
</gene>
<name>X1J682_9ZZZZ</name>
<proteinExistence type="predicted"/>
<dbReference type="Gene3D" id="1.10.10.10">
    <property type="entry name" value="Winged helix-like DNA-binding domain superfamily/Winged helix DNA-binding domain"/>
    <property type="match status" value="1"/>
</dbReference>
<accession>X1J682</accession>
<feature type="non-terminal residue" evidence="1">
    <location>
        <position position="1"/>
    </location>
</feature>
<sequence>KVGTRPYRERGGKIVQDLQGRGYDKEDIQKVLDILATAYGEESINVEEYTPY</sequence>
<protein>
    <recommendedName>
        <fullName evidence="2">Regulatory protein RecX</fullName>
    </recommendedName>
</protein>
<evidence type="ECO:0000313" key="1">
    <source>
        <dbReference type="EMBL" id="GAH89457.1"/>
    </source>
</evidence>
<evidence type="ECO:0008006" key="2">
    <source>
        <dbReference type="Google" id="ProtNLM"/>
    </source>
</evidence>
<reference evidence="1" key="1">
    <citation type="journal article" date="2014" name="Front. Microbiol.">
        <title>High frequency of phylogenetically diverse reductive dehalogenase-homologous genes in deep subseafloor sedimentary metagenomes.</title>
        <authorList>
            <person name="Kawai M."/>
            <person name="Futagami T."/>
            <person name="Toyoda A."/>
            <person name="Takaki Y."/>
            <person name="Nishi S."/>
            <person name="Hori S."/>
            <person name="Arai W."/>
            <person name="Tsubouchi T."/>
            <person name="Morono Y."/>
            <person name="Uchiyama I."/>
            <person name="Ito T."/>
            <person name="Fujiyama A."/>
            <person name="Inagaki F."/>
            <person name="Takami H."/>
        </authorList>
    </citation>
    <scope>NUCLEOTIDE SEQUENCE</scope>
    <source>
        <strain evidence="1">Expedition CK06-06</strain>
    </source>
</reference>
<comment type="caution">
    <text evidence="1">The sequence shown here is derived from an EMBL/GenBank/DDBJ whole genome shotgun (WGS) entry which is preliminary data.</text>
</comment>
<organism evidence="1">
    <name type="scientific">marine sediment metagenome</name>
    <dbReference type="NCBI Taxonomy" id="412755"/>
    <lineage>
        <taxon>unclassified sequences</taxon>
        <taxon>metagenomes</taxon>
        <taxon>ecological metagenomes</taxon>
    </lineage>
</organism>
<dbReference type="InterPro" id="IPR036388">
    <property type="entry name" value="WH-like_DNA-bd_sf"/>
</dbReference>
<dbReference type="AlphaFoldDB" id="X1J682"/>
<dbReference type="EMBL" id="BARU01036381">
    <property type="protein sequence ID" value="GAH89457.1"/>
    <property type="molecule type" value="Genomic_DNA"/>
</dbReference>